<dbReference type="InterPro" id="IPR010625">
    <property type="entry name" value="CHCH"/>
</dbReference>
<feature type="region of interest" description="Disordered" evidence="6">
    <location>
        <begin position="1"/>
        <end position="22"/>
    </location>
</feature>
<evidence type="ECO:0000313" key="9">
    <source>
        <dbReference type="RefSeq" id="XP_002733356.1"/>
    </source>
</evidence>
<evidence type="ECO:0000256" key="5">
    <source>
        <dbReference type="ARBA" id="ARBA00039385"/>
    </source>
</evidence>
<keyword evidence="2" id="KW-0963">Cytoplasm</keyword>
<dbReference type="PANTHER" id="PTHR21107:SF2">
    <property type="entry name" value="CYTOCHROME C OXIDASE ASSEMBLY PROTEIN COX19"/>
    <property type="match status" value="1"/>
</dbReference>
<accession>A0ABM0GMS4</accession>
<dbReference type="GeneID" id="100372214"/>
<evidence type="ECO:0000256" key="2">
    <source>
        <dbReference type="ARBA" id="ARBA00022490"/>
    </source>
</evidence>
<protein>
    <recommendedName>
        <fullName evidence="5">Cytochrome c oxidase assembly protein COX19</fullName>
    </recommendedName>
</protein>
<dbReference type="InterPro" id="IPR051383">
    <property type="entry name" value="COX19"/>
</dbReference>
<sequence>MSSMNFGQKSFTPRAPAKGSFPLDHDGECKALMTVYMQCLRRHQFENTKCRQQSKEYLECRMDKQLMAKEPLSKLGYSDFEDKKSKVDES</sequence>
<organism evidence="8 9">
    <name type="scientific">Saccoglossus kowalevskii</name>
    <name type="common">Acorn worm</name>
    <dbReference type="NCBI Taxonomy" id="10224"/>
    <lineage>
        <taxon>Eukaryota</taxon>
        <taxon>Metazoa</taxon>
        <taxon>Hemichordata</taxon>
        <taxon>Enteropneusta</taxon>
        <taxon>Harrimaniidae</taxon>
        <taxon>Saccoglossus</taxon>
    </lineage>
</organism>
<comment type="subcellular location">
    <subcellularLocation>
        <location evidence="1">Cytoplasm</location>
    </subcellularLocation>
</comment>
<gene>
    <name evidence="9" type="primary">LOC100372214</name>
</gene>
<dbReference type="SUPFAM" id="SSF47072">
    <property type="entry name" value="Cysteine alpha-hairpin motif"/>
    <property type="match status" value="1"/>
</dbReference>
<keyword evidence="8" id="KW-1185">Reference proteome</keyword>
<dbReference type="PROSITE" id="PS51808">
    <property type="entry name" value="CHCH"/>
    <property type="match status" value="1"/>
</dbReference>
<dbReference type="Proteomes" id="UP000694865">
    <property type="component" value="Unplaced"/>
</dbReference>
<evidence type="ECO:0000256" key="3">
    <source>
        <dbReference type="ARBA" id="ARBA00023157"/>
    </source>
</evidence>
<dbReference type="PANTHER" id="PTHR21107">
    <property type="entry name" value="CYTOCHROME C OXIDASE ASSEMBLY PROTEIN COX19"/>
    <property type="match status" value="1"/>
</dbReference>
<feature type="domain" description="CHCH" evidence="7">
    <location>
        <begin position="29"/>
        <end position="62"/>
    </location>
</feature>
<evidence type="ECO:0000256" key="1">
    <source>
        <dbReference type="ARBA" id="ARBA00004496"/>
    </source>
</evidence>
<dbReference type="InterPro" id="IPR009069">
    <property type="entry name" value="Cys_alpha_HP_mot_SF"/>
</dbReference>
<dbReference type="RefSeq" id="XP_002733356.1">
    <property type="nucleotide sequence ID" value="XM_002733310.2"/>
</dbReference>
<comment type="similarity">
    <text evidence="4">Belongs to the COX19 family.</text>
</comment>
<name>A0ABM0GMS4_SACKO</name>
<proteinExistence type="inferred from homology"/>
<evidence type="ECO:0000256" key="4">
    <source>
        <dbReference type="ARBA" id="ARBA00038223"/>
    </source>
</evidence>
<evidence type="ECO:0000256" key="6">
    <source>
        <dbReference type="SAM" id="MobiDB-lite"/>
    </source>
</evidence>
<feature type="compositionally biased region" description="Polar residues" evidence="6">
    <location>
        <begin position="1"/>
        <end position="11"/>
    </location>
</feature>
<keyword evidence="3" id="KW-1015">Disulfide bond</keyword>
<evidence type="ECO:0000313" key="8">
    <source>
        <dbReference type="Proteomes" id="UP000694865"/>
    </source>
</evidence>
<dbReference type="Pfam" id="PF06747">
    <property type="entry name" value="CHCH"/>
    <property type="match status" value="1"/>
</dbReference>
<reference evidence="9" key="1">
    <citation type="submission" date="2025-08" db="UniProtKB">
        <authorList>
            <consortium name="RefSeq"/>
        </authorList>
    </citation>
    <scope>IDENTIFICATION</scope>
    <source>
        <tissue evidence="9">Testes</tissue>
    </source>
</reference>
<evidence type="ECO:0000259" key="7">
    <source>
        <dbReference type="Pfam" id="PF06747"/>
    </source>
</evidence>